<keyword evidence="1" id="KW-1133">Transmembrane helix</keyword>
<dbReference type="PATRIC" id="fig|272562.8.peg.2305"/>
<dbReference type="EMBL" id="AE001437">
    <property type="protein sequence ID" value="AAK80061.1"/>
    <property type="molecule type" value="Genomic_DNA"/>
</dbReference>
<reference evidence="2 3" key="1">
    <citation type="journal article" date="2001" name="J. Bacteriol.">
        <title>Genome sequence and comparative analysis of the solvent-producing bacterium Clostridium acetobutylicum.</title>
        <authorList>
            <person name="Nolling J."/>
            <person name="Breton G."/>
            <person name="Omelchenko M.V."/>
            <person name="Makarova K.S."/>
            <person name="Zeng Q."/>
            <person name="Gibson R."/>
            <person name="Lee H.M."/>
            <person name="Dubois J."/>
            <person name="Qiu D."/>
            <person name="Hitti J."/>
            <person name="Wolf Y.I."/>
            <person name="Tatusov R.L."/>
            <person name="Sabathe F."/>
            <person name="Doucette-Stamm L."/>
            <person name="Soucaille P."/>
            <person name="Daly M.J."/>
            <person name="Bennett G.N."/>
            <person name="Koonin E.V."/>
            <person name="Smith D.R."/>
        </authorList>
    </citation>
    <scope>NUCLEOTIDE SEQUENCE [LARGE SCALE GENOMIC DNA]</scope>
    <source>
        <strain evidence="3">ATCC 824 / DSM 792 / JCM 1419 / LMG 5710 / VKM B-1787</strain>
    </source>
</reference>
<sequence>MEEELLMTSRQSKKGYILIELLCTIAIMLILCSVIAISFKSYKDIKNGIEVKYVNNEMINFINSSRNYCISRNITGKMFFNSKSNCVIFHRDINSNIDTFTLPEDFKLQPVLIYDGSITIDDSGMLLNACSILYKDNKGETHIITICVGTGNVEVKE</sequence>
<dbReference type="GeneID" id="44998584"/>
<organism evidence="2 3">
    <name type="scientific">Clostridium acetobutylicum (strain ATCC 824 / DSM 792 / JCM 1419 / IAM 19013 / LMG 5710 / NBRC 13948 / NRRL B-527 / VKM B-1787 / 2291 / W)</name>
    <dbReference type="NCBI Taxonomy" id="272562"/>
    <lineage>
        <taxon>Bacteria</taxon>
        <taxon>Bacillati</taxon>
        <taxon>Bacillota</taxon>
        <taxon>Clostridia</taxon>
        <taxon>Eubacteriales</taxon>
        <taxon>Clostridiaceae</taxon>
        <taxon>Clostridium</taxon>
    </lineage>
</organism>
<gene>
    <name evidence="2" type="ordered locus">CA_C2102</name>
</gene>
<dbReference type="OrthoDB" id="1926973at2"/>
<proteinExistence type="predicted"/>
<dbReference type="KEGG" id="cac:CA_C2102"/>
<evidence type="ECO:0000313" key="2">
    <source>
        <dbReference type="EMBL" id="AAK80061.1"/>
    </source>
</evidence>
<name>Q97HB0_CLOAB</name>
<dbReference type="PIR" id="B97159">
    <property type="entry name" value="B97159"/>
</dbReference>
<dbReference type="RefSeq" id="WP_010965402.1">
    <property type="nucleotide sequence ID" value="NC_003030.1"/>
</dbReference>
<accession>Q97HB0</accession>
<evidence type="ECO:0000256" key="1">
    <source>
        <dbReference type="SAM" id="Phobius"/>
    </source>
</evidence>
<dbReference type="HOGENOM" id="CLU_144028_0_0_9"/>
<dbReference type="STRING" id="272562.CA_C2102"/>
<dbReference type="Proteomes" id="UP000000814">
    <property type="component" value="Chromosome"/>
</dbReference>
<evidence type="ECO:0000313" key="3">
    <source>
        <dbReference type="Proteomes" id="UP000000814"/>
    </source>
</evidence>
<keyword evidence="1" id="KW-0812">Transmembrane</keyword>
<feature type="transmembrane region" description="Helical" evidence="1">
    <location>
        <begin position="15"/>
        <end position="39"/>
    </location>
</feature>
<keyword evidence="1" id="KW-0472">Membrane</keyword>
<protein>
    <submittedName>
        <fullName evidence="2">Prepilin peptidase</fullName>
    </submittedName>
</protein>
<dbReference type="AlphaFoldDB" id="Q97HB0"/>
<keyword evidence="3" id="KW-1185">Reference proteome</keyword>
<dbReference type="eggNOG" id="COG4970">
    <property type="taxonomic scope" value="Bacteria"/>
</dbReference>